<dbReference type="AlphaFoldDB" id="A0A6H2HBW0"/>
<evidence type="ECO:0000313" key="1">
    <source>
        <dbReference type="EMBL" id="QJC57362.1"/>
    </source>
</evidence>
<gene>
    <name evidence="1" type="ORF">HC248_02687</name>
</gene>
<dbReference type="EMBL" id="CP051461">
    <property type="protein sequence ID" value="QJC57362.1"/>
    <property type="molecule type" value="Genomic_DNA"/>
</dbReference>
<dbReference type="KEGG" id="pvac:HC248_02687"/>
<sequence length="84" mass="9458">MTLEFVPFANESDVIRIGAVEIENRLDRISITGTLELTKDQNGLALAKELQQLIKRTIQLLEAEKKLPQSVAIKPVMKVKNPFL</sequence>
<dbReference type="RefSeq" id="WP_168922886.1">
    <property type="nucleotide sequence ID" value="NZ_CP051461.1"/>
</dbReference>
<proteinExistence type="predicted"/>
<dbReference type="Proteomes" id="UP000502041">
    <property type="component" value="Chromosome"/>
</dbReference>
<name>A0A6H2HBW0_9BURK</name>
<organism evidence="1 2">
    <name type="scientific">Polaromonas vacuolata</name>
    <dbReference type="NCBI Taxonomy" id="37448"/>
    <lineage>
        <taxon>Bacteria</taxon>
        <taxon>Pseudomonadati</taxon>
        <taxon>Pseudomonadota</taxon>
        <taxon>Betaproteobacteria</taxon>
        <taxon>Burkholderiales</taxon>
        <taxon>Comamonadaceae</taxon>
        <taxon>Polaromonas</taxon>
    </lineage>
</organism>
<protein>
    <submittedName>
        <fullName evidence="1">Uncharacterized protein</fullName>
    </submittedName>
</protein>
<keyword evidence="2" id="KW-1185">Reference proteome</keyword>
<reference evidence="1 2" key="1">
    <citation type="submission" date="2020-04" db="EMBL/GenBank/DDBJ databases">
        <title>Complete genome of a Psychrophilic, Marine, Gas Vacuolate Bacterium Polaromonas vacuolata KCTC 22033T.</title>
        <authorList>
            <person name="Hwang K."/>
            <person name="Kim K.M."/>
        </authorList>
    </citation>
    <scope>NUCLEOTIDE SEQUENCE [LARGE SCALE GENOMIC DNA]</scope>
    <source>
        <strain evidence="1 2">KCTC 22033</strain>
    </source>
</reference>
<evidence type="ECO:0000313" key="2">
    <source>
        <dbReference type="Proteomes" id="UP000502041"/>
    </source>
</evidence>
<accession>A0A6H2HBW0</accession>